<dbReference type="GO" id="GO:0004764">
    <property type="term" value="F:shikimate 3-dehydrogenase (NADP+) activity"/>
    <property type="evidence" value="ECO:0007669"/>
    <property type="project" value="InterPro"/>
</dbReference>
<evidence type="ECO:0000313" key="4">
    <source>
        <dbReference type="EMBL" id="MZI94174.1"/>
    </source>
</evidence>
<gene>
    <name evidence="4" type="ORF">F9817_13320</name>
</gene>
<keyword evidence="5" id="KW-1185">Reference proteome</keyword>
<name>A0A7X4LLM4_9VIBR</name>
<evidence type="ECO:0000313" key="5">
    <source>
        <dbReference type="Proteomes" id="UP000462621"/>
    </source>
</evidence>
<dbReference type="PANTHER" id="PTHR21089">
    <property type="entry name" value="SHIKIMATE DEHYDROGENASE"/>
    <property type="match status" value="1"/>
</dbReference>
<dbReference type="GO" id="GO:0050661">
    <property type="term" value="F:NADP binding"/>
    <property type="evidence" value="ECO:0007669"/>
    <property type="project" value="TreeGrafter"/>
</dbReference>
<keyword evidence="1" id="KW-0521">NADP</keyword>
<organism evidence="4 5">
    <name type="scientific">Vibrio eleionomae</name>
    <dbReference type="NCBI Taxonomy" id="2653505"/>
    <lineage>
        <taxon>Bacteria</taxon>
        <taxon>Pseudomonadati</taxon>
        <taxon>Pseudomonadota</taxon>
        <taxon>Gammaproteobacteria</taxon>
        <taxon>Vibrionales</taxon>
        <taxon>Vibrionaceae</taxon>
        <taxon>Vibrio</taxon>
    </lineage>
</organism>
<dbReference type="RefSeq" id="WP_161156324.1">
    <property type="nucleotide sequence ID" value="NZ_WEKT01000024.1"/>
</dbReference>
<evidence type="ECO:0000259" key="3">
    <source>
        <dbReference type="Pfam" id="PF08501"/>
    </source>
</evidence>
<dbReference type="InterPro" id="IPR013708">
    <property type="entry name" value="Shikimate_DH-bd_N"/>
</dbReference>
<dbReference type="CDD" id="cd01065">
    <property type="entry name" value="NAD_bind_Shikimate_DH"/>
    <property type="match status" value="1"/>
</dbReference>
<dbReference type="InterPro" id="IPR036291">
    <property type="entry name" value="NAD(P)-bd_dom_sf"/>
</dbReference>
<dbReference type="PANTHER" id="PTHR21089:SF9">
    <property type="entry name" value="SHIKIMATE DEHYDROGENASE-LIKE PROTEIN HI_0607"/>
    <property type="match status" value="1"/>
</dbReference>
<reference evidence="4 5" key="1">
    <citation type="submission" date="2019-10" db="EMBL/GenBank/DDBJ databases">
        <title>Vibrio sp. nov. isolated from a shrimp pond.</title>
        <authorList>
            <person name="Gomez-Gil B."/>
            <person name="Enciso-Ibarra J."/>
            <person name="Enciso-Ibarra K."/>
            <person name="Bolan-Mejia C."/>
        </authorList>
    </citation>
    <scope>NUCLEOTIDE SEQUENCE [LARGE SCALE GENOMIC DNA]</scope>
    <source>
        <strain evidence="4 5">CAIM 722</strain>
    </source>
</reference>
<comment type="caution">
    <text evidence="4">The sequence shown here is derived from an EMBL/GenBank/DDBJ whole genome shotgun (WGS) entry which is preliminary data.</text>
</comment>
<dbReference type="SUPFAM" id="SSF51735">
    <property type="entry name" value="NAD(P)-binding Rossmann-fold domains"/>
    <property type="match status" value="1"/>
</dbReference>
<sequence>MEVAIDKDSTLCISVAARPTNYGMRFHNYLYQKLDLNFVYKAFSSKSIEDVITGVRALNIRGCSVSMPFKERVIACVDELDESAQAIMSVNTVVNTNGYLKAYNTDYIAIVKLLEQYQVPNTMTFAVKGSGGMAKAVVYGLSKLGFTKGYIISRNQESGAALAESTGFTWKKEMAGIDAQLLINATPLGMQGGDTEGQLCFSEQDIQAASVMFDVVSKPLVTPAMAYATSLNKTVISGSEVFAIQAVEQFKLYTGVTISETLFNQARDYSRSIG</sequence>
<dbReference type="AlphaFoldDB" id="A0A7X4LLM4"/>
<keyword evidence="2" id="KW-0560">Oxidoreductase</keyword>
<dbReference type="InterPro" id="IPR046346">
    <property type="entry name" value="Aminoacid_DH-like_N_sf"/>
</dbReference>
<dbReference type="Pfam" id="PF08501">
    <property type="entry name" value="Shikimate_dh_N"/>
    <property type="match status" value="1"/>
</dbReference>
<proteinExistence type="predicted"/>
<evidence type="ECO:0000256" key="2">
    <source>
        <dbReference type="ARBA" id="ARBA00023002"/>
    </source>
</evidence>
<dbReference type="SUPFAM" id="SSF53223">
    <property type="entry name" value="Aminoacid dehydrogenase-like, N-terminal domain"/>
    <property type="match status" value="1"/>
</dbReference>
<dbReference type="GO" id="GO:0009423">
    <property type="term" value="P:chorismate biosynthetic process"/>
    <property type="evidence" value="ECO:0007669"/>
    <property type="project" value="TreeGrafter"/>
</dbReference>
<protein>
    <submittedName>
        <fullName evidence="4">Shikimate 5-dehydrogenase</fullName>
    </submittedName>
</protein>
<dbReference type="InterPro" id="IPR022893">
    <property type="entry name" value="Shikimate_DH_fam"/>
</dbReference>
<dbReference type="GO" id="GO:0019632">
    <property type="term" value="P:shikimate metabolic process"/>
    <property type="evidence" value="ECO:0007669"/>
    <property type="project" value="TreeGrafter"/>
</dbReference>
<dbReference type="GO" id="GO:0005829">
    <property type="term" value="C:cytosol"/>
    <property type="evidence" value="ECO:0007669"/>
    <property type="project" value="TreeGrafter"/>
</dbReference>
<dbReference type="Gene3D" id="3.40.50.720">
    <property type="entry name" value="NAD(P)-binding Rossmann-like Domain"/>
    <property type="match status" value="1"/>
</dbReference>
<evidence type="ECO:0000256" key="1">
    <source>
        <dbReference type="ARBA" id="ARBA00022857"/>
    </source>
</evidence>
<dbReference type="NCBIfam" id="NF009202">
    <property type="entry name" value="PRK12550.1"/>
    <property type="match status" value="1"/>
</dbReference>
<dbReference type="Gene3D" id="3.40.50.10860">
    <property type="entry name" value="Leucine Dehydrogenase, chain A, domain 1"/>
    <property type="match status" value="1"/>
</dbReference>
<dbReference type="EMBL" id="WEKT01000024">
    <property type="protein sequence ID" value="MZI94174.1"/>
    <property type="molecule type" value="Genomic_DNA"/>
</dbReference>
<feature type="domain" description="Shikimate dehydrogenase substrate binding N-terminal" evidence="3">
    <location>
        <begin position="26"/>
        <end position="93"/>
    </location>
</feature>
<dbReference type="Proteomes" id="UP000462621">
    <property type="component" value="Unassembled WGS sequence"/>
</dbReference>
<accession>A0A7X4LLM4</accession>